<evidence type="ECO:0000256" key="2">
    <source>
        <dbReference type="SAM" id="Phobius"/>
    </source>
</evidence>
<dbReference type="STRING" id="995062.SAMN04489718_2340"/>
<sequence length="58" mass="6131">MSPEVLLHQPPGLLVVLGTVTALAIGSALLPLLPLRPRNGRRSGSAPSGRRARAARRR</sequence>
<organism evidence="3 4">
    <name type="scientific">Actinopolyspora saharensis</name>
    <dbReference type="NCBI Taxonomy" id="995062"/>
    <lineage>
        <taxon>Bacteria</taxon>
        <taxon>Bacillati</taxon>
        <taxon>Actinomycetota</taxon>
        <taxon>Actinomycetes</taxon>
        <taxon>Actinopolysporales</taxon>
        <taxon>Actinopolysporaceae</taxon>
        <taxon>Actinopolyspora</taxon>
    </lineage>
</organism>
<keyword evidence="2" id="KW-0812">Transmembrane</keyword>
<dbReference type="AlphaFoldDB" id="A0A1H1E211"/>
<keyword evidence="2" id="KW-1133">Transmembrane helix</keyword>
<protein>
    <submittedName>
        <fullName evidence="3">Uncharacterized protein</fullName>
    </submittedName>
</protein>
<evidence type="ECO:0000313" key="4">
    <source>
        <dbReference type="Proteomes" id="UP000199301"/>
    </source>
</evidence>
<evidence type="ECO:0000256" key="1">
    <source>
        <dbReference type="SAM" id="MobiDB-lite"/>
    </source>
</evidence>
<name>A0A1H1E211_9ACTN</name>
<feature type="transmembrane region" description="Helical" evidence="2">
    <location>
        <begin position="12"/>
        <end position="33"/>
    </location>
</feature>
<feature type="region of interest" description="Disordered" evidence="1">
    <location>
        <begin position="34"/>
        <end position="58"/>
    </location>
</feature>
<gene>
    <name evidence="3" type="ORF">SAMN04489718_2340</name>
</gene>
<evidence type="ECO:0000313" key="3">
    <source>
        <dbReference type="EMBL" id="SDQ82785.1"/>
    </source>
</evidence>
<proteinExistence type="predicted"/>
<dbReference type="RefSeq" id="WP_165633522.1">
    <property type="nucleotide sequence ID" value="NZ_FNKO01000002.1"/>
</dbReference>
<feature type="compositionally biased region" description="Low complexity" evidence="1">
    <location>
        <begin position="34"/>
        <end position="49"/>
    </location>
</feature>
<accession>A0A1H1E211</accession>
<keyword evidence="4" id="KW-1185">Reference proteome</keyword>
<keyword evidence="2" id="KW-0472">Membrane</keyword>
<dbReference type="EMBL" id="FNKO01000002">
    <property type="protein sequence ID" value="SDQ82785.1"/>
    <property type="molecule type" value="Genomic_DNA"/>
</dbReference>
<dbReference type="Proteomes" id="UP000199301">
    <property type="component" value="Unassembled WGS sequence"/>
</dbReference>
<reference evidence="4" key="1">
    <citation type="submission" date="2016-10" db="EMBL/GenBank/DDBJ databases">
        <authorList>
            <person name="Varghese N."/>
            <person name="Submissions S."/>
        </authorList>
    </citation>
    <scope>NUCLEOTIDE SEQUENCE [LARGE SCALE GENOMIC DNA]</scope>
    <source>
        <strain evidence="4">DSM 45459</strain>
    </source>
</reference>